<dbReference type="Pfam" id="PF13614">
    <property type="entry name" value="AAA_31"/>
    <property type="match status" value="1"/>
</dbReference>
<proteinExistence type="predicted"/>
<evidence type="ECO:0000259" key="1">
    <source>
        <dbReference type="Pfam" id="PF13614"/>
    </source>
</evidence>
<dbReference type="PANTHER" id="PTHR13696">
    <property type="entry name" value="P-LOOP CONTAINING NUCLEOSIDE TRIPHOSPHATE HYDROLASE"/>
    <property type="match status" value="1"/>
</dbReference>
<dbReference type="CDD" id="cd02042">
    <property type="entry name" value="ParAB_family"/>
    <property type="match status" value="1"/>
</dbReference>
<keyword evidence="3" id="KW-1185">Reference proteome</keyword>
<dbReference type="InterPro" id="IPR050678">
    <property type="entry name" value="DNA_Partitioning_ATPase"/>
</dbReference>
<dbReference type="RefSeq" id="WP_090221088.1">
    <property type="nucleotide sequence ID" value="NZ_FMWG01000017.1"/>
</dbReference>
<dbReference type="EMBL" id="FMWG01000017">
    <property type="protein sequence ID" value="SCZ73470.1"/>
    <property type="molecule type" value="Genomic_DNA"/>
</dbReference>
<name>A0A1G5RI31_9RHOB</name>
<dbReference type="InterPro" id="IPR025669">
    <property type="entry name" value="AAA_dom"/>
</dbReference>
<evidence type="ECO:0000313" key="3">
    <source>
        <dbReference type="Proteomes" id="UP000198767"/>
    </source>
</evidence>
<reference evidence="2 3" key="1">
    <citation type="submission" date="2016-10" db="EMBL/GenBank/DDBJ databases">
        <authorList>
            <person name="de Groot N.N."/>
        </authorList>
    </citation>
    <scope>NUCLEOTIDE SEQUENCE [LARGE SCALE GENOMIC DNA]</scope>
    <source>
        <strain evidence="2 3">U95</strain>
    </source>
</reference>
<dbReference type="Proteomes" id="UP000198767">
    <property type="component" value="Unassembled WGS sequence"/>
</dbReference>
<dbReference type="STRING" id="1156985.SAMN04488118_11731"/>
<dbReference type="InterPro" id="IPR027417">
    <property type="entry name" value="P-loop_NTPase"/>
</dbReference>
<feature type="domain" description="AAA" evidence="1">
    <location>
        <begin position="1"/>
        <end position="162"/>
    </location>
</feature>
<evidence type="ECO:0000313" key="2">
    <source>
        <dbReference type="EMBL" id="SCZ73470.1"/>
    </source>
</evidence>
<accession>A0A1G5RI31</accession>
<gene>
    <name evidence="2" type="ORF">SAMN04488118_11731</name>
</gene>
<dbReference type="PANTHER" id="PTHR13696:SF99">
    <property type="entry name" value="COBYRINIC ACID AC-DIAMIDE SYNTHASE"/>
    <property type="match status" value="1"/>
</dbReference>
<organism evidence="2 3">
    <name type="scientific">Epibacterium ulvae</name>
    <dbReference type="NCBI Taxonomy" id="1156985"/>
    <lineage>
        <taxon>Bacteria</taxon>
        <taxon>Pseudomonadati</taxon>
        <taxon>Pseudomonadota</taxon>
        <taxon>Alphaproteobacteria</taxon>
        <taxon>Rhodobacterales</taxon>
        <taxon>Roseobacteraceae</taxon>
        <taxon>Epibacterium</taxon>
    </lineage>
</organism>
<dbReference type="SUPFAM" id="SSF52540">
    <property type="entry name" value="P-loop containing nucleoside triphosphate hydrolases"/>
    <property type="match status" value="1"/>
</dbReference>
<dbReference type="AlphaFoldDB" id="A0A1G5RI31"/>
<dbReference type="Gene3D" id="3.40.50.300">
    <property type="entry name" value="P-loop containing nucleotide triphosphate hydrolases"/>
    <property type="match status" value="1"/>
</dbReference>
<sequence length="246" mass="26206">MKKIVVANNKGGVGKTTIASQITYSLAAKGHSVVAVDLDSQRNLTSSFENSPVIGDALAMVTDAKPFNADIEAGAINIVVGHKDLQAQNTDDVMVNVSNALANSKGADFCVIDTPPSFGEVVYGALLGADYLLVPIELKKYSLDGIETALEAFIAAQEVNGDLQLLGFLPSRFDAVKEVERNALAAVASEFEQVVIRHQIRNRVAYVVAQEDGVPLSEVKTKSGKEAQAEFGEFFDWLYGKVNGGA</sequence>
<dbReference type="OrthoDB" id="113462at2"/>
<protein>
    <submittedName>
        <fullName evidence="2">Chromosome partitioning protein</fullName>
    </submittedName>
</protein>